<dbReference type="InterPro" id="IPR016040">
    <property type="entry name" value="NAD(P)-bd_dom"/>
</dbReference>
<dbReference type="RefSeq" id="WP_069415419.1">
    <property type="nucleotide sequence ID" value="NZ_JACKUL010000030.1"/>
</dbReference>
<evidence type="ECO:0000313" key="2">
    <source>
        <dbReference type="EMBL" id="ODQ88170.1"/>
    </source>
</evidence>
<dbReference type="SUPFAM" id="SSF51735">
    <property type="entry name" value="NAD(P)-binding Rossmann-fold domains"/>
    <property type="match status" value="1"/>
</dbReference>
<dbReference type="Proteomes" id="UP000094053">
    <property type="component" value="Unassembled WGS sequence"/>
</dbReference>
<dbReference type="PANTHER" id="PTHR12126:SF11">
    <property type="entry name" value="NADH DEHYDROGENASE [UBIQUINONE] 1 ALPHA SUBCOMPLEX SUBUNIT 9, MITOCHONDRIAL"/>
    <property type="match status" value="1"/>
</dbReference>
<dbReference type="Pfam" id="PF13460">
    <property type="entry name" value="NAD_binding_10"/>
    <property type="match status" value="1"/>
</dbReference>
<dbReference type="STRING" id="1776.BHQ18_20170"/>
<gene>
    <name evidence="2" type="ORF">BHQ18_20170</name>
</gene>
<dbReference type="Gene3D" id="3.40.50.720">
    <property type="entry name" value="NAD(P)-binding Rossmann-like Domain"/>
    <property type="match status" value="1"/>
</dbReference>
<evidence type="ECO:0000259" key="1">
    <source>
        <dbReference type="Pfam" id="PF13460"/>
    </source>
</evidence>
<feature type="domain" description="NAD(P)-binding" evidence="1">
    <location>
        <begin position="9"/>
        <end position="146"/>
    </location>
</feature>
<proteinExistence type="predicted"/>
<dbReference type="OrthoDB" id="9771302at2"/>
<dbReference type="EMBL" id="MIHA01000016">
    <property type="protein sequence ID" value="ODQ88170.1"/>
    <property type="molecule type" value="Genomic_DNA"/>
</dbReference>
<evidence type="ECO:0000313" key="3">
    <source>
        <dbReference type="Proteomes" id="UP000094053"/>
    </source>
</evidence>
<keyword evidence="3" id="KW-1185">Reference proteome</keyword>
<comment type="caution">
    <text evidence="2">The sequence shown here is derived from an EMBL/GenBank/DDBJ whole genome shotgun (WGS) entry which is preliminary data.</text>
</comment>
<name>A0A1E3RE77_MYCFV</name>
<reference evidence="3" key="1">
    <citation type="submission" date="2016-09" db="EMBL/GenBank/DDBJ databases">
        <authorList>
            <person name="Greninger A.L."/>
            <person name="Jerome K.R."/>
            <person name="Mcnair B."/>
            <person name="Wallis C."/>
            <person name="Fang F."/>
        </authorList>
    </citation>
    <scope>NUCLEOTIDE SEQUENCE [LARGE SCALE GENOMIC DNA]</scope>
    <source>
        <strain evidence="3">M6</strain>
    </source>
</reference>
<protein>
    <submittedName>
        <fullName evidence="2">Epimerase</fullName>
    </submittedName>
</protein>
<sequence>MPHSILVTGATGTLGHRVVPEAVGAGHRVRALSRRSHVGYTGVHWAQGDLLDGTGLDAALDGIDVVVNCATQPTGGKDVNGMRNLVAAAARAGVAHIVHVSIVGIDRIPLPYYRAKLGAERVLTGSGVRHTVLRATQFHELLRTMFAVQRYSPVLWALRGVRFQPIDTAAVAARLVELADAPPVGRAPDIGGPTVHTHAELAQMYLDARRSRRRVVALPVPGRTAAALRAGANLVPDNPVGTVGFADYLGGAPGSPA</sequence>
<dbReference type="PANTHER" id="PTHR12126">
    <property type="entry name" value="NADH-UBIQUINONE OXIDOREDUCTASE 39 KDA SUBUNIT-RELATED"/>
    <property type="match status" value="1"/>
</dbReference>
<dbReference type="GO" id="GO:0044877">
    <property type="term" value="F:protein-containing complex binding"/>
    <property type="evidence" value="ECO:0007669"/>
    <property type="project" value="TreeGrafter"/>
</dbReference>
<accession>A0A1E3RE77</accession>
<dbReference type="InterPro" id="IPR036291">
    <property type="entry name" value="NAD(P)-bd_dom_sf"/>
</dbReference>
<organism evidence="2 3">
    <name type="scientific">Mycolicibacterium flavescens</name>
    <name type="common">Mycobacterium flavescens</name>
    <dbReference type="NCBI Taxonomy" id="1776"/>
    <lineage>
        <taxon>Bacteria</taxon>
        <taxon>Bacillati</taxon>
        <taxon>Actinomycetota</taxon>
        <taxon>Actinomycetes</taxon>
        <taxon>Mycobacteriales</taxon>
        <taxon>Mycobacteriaceae</taxon>
        <taxon>Mycolicibacterium</taxon>
    </lineage>
</organism>
<dbReference type="InterPro" id="IPR051207">
    <property type="entry name" value="ComplexI_NDUFA9_subunit"/>
</dbReference>
<dbReference type="AlphaFoldDB" id="A0A1E3RE77"/>